<evidence type="ECO:0000313" key="3">
    <source>
        <dbReference type="Proteomes" id="UP000215483"/>
    </source>
</evidence>
<reference evidence="2 3" key="1">
    <citation type="submission" date="2016-07" db="EMBL/GenBank/DDBJ databases">
        <title>Draft genome of Streptomyces diastatochromogenes.</title>
        <authorList>
            <person name="Podduturi R."/>
            <person name="Lukassen M.B."/>
            <person name="Clausen N."/>
            <person name="Nielsen J.L."/>
            <person name="Jorgensen N.O."/>
        </authorList>
    </citation>
    <scope>NUCLEOTIDE SEQUENCE [LARGE SCALE GENOMIC DNA]</scope>
    <source>
        <strain evidence="2 3">DSM 40608</strain>
    </source>
</reference>
<organism evidence="2 3">
    <name type="scientific">Streptomyces diastatochromogenes</name>
    <dbReference type="NCBI Taxonomy" id="42236"/>
    <lineage>
        <taxon>Bacteria</taxon>
        <taxon>Bacillati</taxon>
        <taxon>Actinomycetota</taxon>
        <taxon>Actinomycetes</taxon>
        <taxon>Kitasatosporales</taxon>
        <taxon>Streptomycetaceae</taxon>
        <taxon>Streptomyces</taxon>
    </lineage>
</organism>
<dbReference type="Proteomes" id="UP000215483">
    <property type="component" value="Unassembled WGS sequence"/>
</dbReference>
<dbReference type="AlphaFoldDB" id="A0A233RTM7"/>
<dbReference type="InterPro" id="IPR032710">
    <property type="entry name" value="NTF2-like_dom_sf"/>
</dbReference>
<dbReference type="SUPFAM" id="SSF54427">
    <property type="entry name" value="NTF2-like"/>
    <property type="match status" value="1"/>
</dbReference>
<dbReference type="RefSeq" id="WP_167444441.1">
    <property type="nucleotide sequence ID" value="NZ_MCGQ01000090.1"/>
</dbReference>
<dbReference type="Pfam" id="PF12680">
    <property type="entry name" value="SnoaL_2"/>
    <property type="match status" value="1"/>
</dbReference>
<evidence type="ECO:0000313" key="2">
    <source>
        <dbReference type="EMBL" id="OXY86747.1"/>
    </source>
</evidence>
<dbReference type="EMBL" id="MCGQ01000090">
    <property type="protein sequence ID" value="OXY86747.1"/>
    <property type="molecule type" value="Genomic_DNA"/>
</dbReference>
<gene>
    <name evidence="2" type="ORF">BEK98_44465</name>
</gene>
<accession>A0A233RTM7</accession>
<evidence type="ECO:0000259" key="1">
    <source>
        <dbReference type="Pfam" id="PF12680"/>
    </source>
</evidence>
<name>A0A233RTM7_STRDA</name>
<comment type="caution">
    <text evidence="2">The sequence shown here is derived from an EMBL/GenBank/DDBJ whole genome shotgun (WGS) entry which is preliminary data.</text>
</comment>
<proteinExistence type="predicted"/>
<feature type="domain" description="SnoaL-like" evidence="1">
    <location>
        <begin position="7"/>
        <end position="107"/>
    </location>
</feature>
<sequence length="140" mass="15409">MSDWLHSFYADVDAQQTERVLDRFTPDGELVFGSNPPAIGRAAMREVLENLRAALSGMRHEWCNRWTVDERTLVLEARVHYTTRGGTEVVLPCATVIDRDASGLITSLRIHIDSAPLFTALDAESVTAQPEPVSSDKAAG</sequence>
<dbReference type="Gene3D" id="3.10.450.50">
    <property type="match status" value="1"/>
</dbReference>
<keyword evidence="3" id="KW-1185">Reference proteome</keyword>
<dbReference type="InterPro" id="IPR037401">
    <property type="entry name" value="SnoaL-like"/>
</dbReference>
<protein>
    <recommendedName>
        <fullName evidence="1">SnoaL-like domain-containing protein</fullName>
    </recommendedName>
</protein>